<keyword evidence="3" id="KW-1185">Reference proteome</keyword>
<dbReference type="PANTHER" id="PTHR34598">
    <property type="entry name" value="BLL6449 PROTEIN"/>
    <property type="match status" value="1"/>
</dbReference>
<dbReference type="PANTHER" id="PTHR34598:SF3">
    <property type="entry name" value="OXIDOREDUCTASE AN1597"/>
    <property type="match status" value="1"/>
</dbReference>
<evidence type="ECO:0000313" key="2">
    <source>
        <dbReference type="EMBL" id="KAK9848094.1"/>
    </source>
</evidence>
<proteinExistence type="inferred from homology"/>
<accession>A0AAW1SLT8</accession>
<protein>
    <submittedName>
        <fullName evidence="2">Uncharacterized protein</fullName>
    </submittedName>
</protein>
<reference evidence="2 3" key="1">
    <citation type="journal article" date="2024" name="Nat. Commun.">
        <title>Phylogenomics reveals the evolutionary origins of lichenization in chlorophyte algae.</title>
        <authorList>
            <person name="Puginier C."/>
            <person name="Libourel C."/>
            <person name="Otte J."/>
            <person name="Skaloud P."/>
            <person name="Haon M."/>
            <person name="Grisel S."/>
            <person name="Petersen M."/>
            <person name="Berrin J.G."/>
            <person name="Delaux P.M."/>
            <person name="Dal Grande F."/>
            <person name="Keller J."/>
        </authorList>
    </citation>
    <scope>NUCLEOTIDE SEQUENCE [LARGE SCALE GENOMIC DNA]</scope>
    <source>
        <strain evidence="2 3">SAG 2523</strain>
    </source>
</reference>
<dbReference type="NCBIfam" id="NF041278">
    <property type="entry name" value="CmcJ_NvfI_EfuI"/>
    <property type="match status" value="1"/>
</dbReference>
<organism evidence="2 3">
    <name type="scientific">Apatococcus fuscideae</name>
    <dbReference type="NCBI Taxonomy" id="2026836"/>
    <lineage>
        <taxon>Eukaryota</taxon>
        <taxon>Viridiplantae</taxon>
        <taxon>Chlorophyta</taxon>
        <taxon>core chlorophytes</taxon>
        <taxon>Trebouxiophyceae</taxon>
        <taxon>Chlorellales</taxon>
        <taxon>Chlorellaceae</taxon>
        <taxon>Apatococcus</taxon>
    </lineage>
</organism>
<dbReference type="GO" id="GO:0016491">
    <property type="term" value="F:oxidoreductase activity"/>
    <property type="evidence" value="ECO:0007669"/>
    <property type="project" value="InterPro"/>
</dbReference>
<gene>
    <name evidence="2" type="ORF">WJX84_012409</name>
</gene>
<dbReference type="Proteomes" id="UP001485043">
    <property type="component" value="Unassembled WGS sequence"/>
</dbReference>
<evidence type="ECO:0000256" key="1">
    <source>
        <dbReference type="ARBA" id="ARBA00023604"/>
    </source>
</evidence>
<dbReference type="EMBL" id="JALJOV010001424">
    <property type="protein sequence ID" value="KAK9848094.1"/>
    <property type="molecule type" value="Genomic_DNA"/>
</dbReference>
<comment type="similarity">
    <text evidence="1">Belongs to the asaB hydroxylase/desaturase family.</text>
</comment>
<evidence type="ECO:0000313" key="3">
    <source>
        <dbReference type="Proteomes" id="UP001485043"/>
    </source>
</evidence>
<dbReference type="InterPro" id="IPR044053">
    <property type="entry name" value="AsaB-like"/>
</dbReference>
<comment type="caution">
    <text evidence="2">The sequence shown here is derived from an EMBL/GenBank/DDBJ whole genome shotgun (WGS) entry which is preliminary data.</text>
</comment>
<sequence length="262" mass="29208">MGRSTNDLSAGCAESCIFLVGLALASRTWNAIPTVVCQASATILPTLKCSGFQLLPFLEPPNIVWDDTEQVRKHYYPRVESVIRSELKGCRAYVFDHLVRDGSVKASMNRALSQALDRSMPLPSAHTDYTAAGARARYAKEFSKEPGNFAIVQAWQPLRGPVRDSPLALLDASSVRPEDAMETELRYNDWTGESHTLHHNPDHKWWYTSQMNTDEGYIFFGSNPDANTKLCGTFHTAISDPTAPDDAPARHSIDTRAFVFWD</sequence>
<dbReference type="AlphaFoldDB" id="A0AAW1SLT8"/>
<name>A0AAW1SLT8_9CHLO</name>